<accession>G3J885</accession>
<feature type="region of interest" description="Disordered" evidence="1">
    <location>
        <begin position="1"/>
        <end position="28"/>
    </location>
</feature>
<dbReference type="KEGG" id="cmt:CCM_02995"/>
<dbReference type="Proteomes" id="UP000001610">
    <property type="component" value="Unassembled WGS sequence"/>
</dbReference>
<name>G3J885_CORMM</name>
<protein>
    <recommendedName>
        <fullName evidence="4">BZIP domain-containing protein</fullName>
    </recommendedName>
</protein>
<gene>
    <name evidence="2" type="ORF">CCM_02995</name>
</gene>
<dbReference type="RefSeq" id="XP_006668210.1">
    <property type="nucleotide sequence ID" value="XM_006668147.1"/>
</dbReference>
<dbReference type="VEuPathDB" id="FungiDB:CCM_02995"/>
<feature type="compositionally biased region" description="Basic and acidic residues" evidence="1">
    <location>
        <begin position="419"/>
        <end position="429"/>
    </location>
</feature>
<evidence type="ECO:0000313" key="2">
    <source>
        <dbReference type="EMBL" id="EGX94724.1"/>
    </source>
</evidence>
<dbReference type="HOGENOM" id="CLU_492561_0_0_1"/>
<evidence type="ECO:0000256" key="1">
    <source>
        <dbReference type="SAM" id="MobiDB-lite"/>
    </source>
</evidence>
<dbReference type="EMBL" id="JH126400">
    <property type="protein sequence ID" value="EGX94724.1"/>
    <property type="molecule type" value="Genomic_DNA"/>
</dbReference>
<dbReference type="AlphaFoldDB" id="G3J885"/>
<dbReference type="OrthoDB" id="4847496at2759"/>
<reference evidence="2 3" key="1">
    <citation type="journal article" date="2011" name="Genome Biol.">
        <title>Genome sequence of the insect pathogenic fungus Cordyceps militaris, a valued traditional Chinese medicine.</title>
        <authorList>
            <person name="Zheng P."/>
            <person name="Xia Y."/>
            <person name="Xiao G."/>
            <person name="Xiong C."/>
            <person name="Hu X."/>
            <person name="Zhang S."/>
            <person name="Zheng H."/>
            <person name="Huang Y."/>
            <person name="Zhou Y."/>
            <person name="Wang S."/>
            <person name="Zhao G.P."/>
            <person name="Liu X."/>
            <person name="St Leger R.J."/>
            <person name="Wang C."/>
        </authorList>
    </citation>
    <scope>NUCLEOTIDE SEQUENCE [LARGE SCALE GENOMIC DNA]</scope>
    <source>
        <strain evidence="2 3">CM01</strain>
    </source>
</reference>
<evidence type="ECO:0000313" key="3">
    <source>
        <dbReference type="Proteomes" id="UP000001610"/>
    </source>
</evidence>
<evidence type="ECO:0008006" key="4">
    <source>
        <dbReference type="Google" id="ProtNLM"/>
    </source>
</evidence>
<dbReference type="InParanoid" id="G3J885"/>
<dbReference type="eggNOG" id="ENOG502T4CB">
    <property type="taxonomic scope" value="Eukaryota"/>
</dbReference>
<keyword evidence="3" id="KW-1185">Reference proteome</keyword>
<feature type="region of interest" description="Disordered" evidence="1">
    <location>
        <begin position="419"/>
        <end position="469"/>
    </location>
</feature>
<organism evidence="2 3">
    <name type="scientific">Cordyceps militaris (strain CM01)</name>
    <name type="common">Caterpillar fungus</name>
    <dbReference type="NCBI Taxonomy" id="983644"/>
    <lineage>
        <taxon>Eukaryota</taxon>
        <taxon>Fungi</taxon>
        <taxon>Dikarya</taxon>
        <taxon>Ascomycota</taxon>
        <taxon>Pezizomycotina</taxon>
        <taxon>Sordariomycetes</taxon>
        <taxon>Hypocreomycetidae</taxon>
        <taxon>Hypocreales</taxon>
        <taxon>Cordycipitaceae</taxon>
        <taxon>Cordyceps</taxon>
    </lineage>
</organism>
<sequence length="469" mass="51692">MALRPPSSGKHSSAPHYLPATPLQNNDTSINVHNKRLRLVQEENTGYLDIGSPGSSSDGAFAVDAQIQHNQVQQQSDWEQLGLQLHLQPQFPQPEQYDDSLTDGNKLLSSFAHDLSQGDEQFATTFLAFDQLHQQQPEQMPTSPTLQHDFSSAVFYNPLGTHPDIPSPRVLLQEPVYTEKPRPRPAMTSTTAVAAAALSKSSSEATSAYVSAIASATSASAAQALRQRPPSLGMLRIGGYTLSEAGIQLPDDLCPEEVTRRLCLLAEELHYESTHPPVLPPSQVADLPEKPPPPVLPRVQPGMTQAQRDAIAQEVLRVSVAQRKADQERNNLAAKKSRLLRLECLDNTRLQLNAKSAECAWLRLQMVALSGKPLARRPSEAWGGSDFVYQPREEDDVEGVVPTRVKVAITEEVRARVEAHREAVDEEHKRKTNASRTQRRSEAQAKAQADMDANPEDGCRRRASNCSRM</sequence>
<proteinExistence type="predicted"/>
<dbReference type="GeneID" id="18165022"/>